<dbReference type="Proteomes" id="UP001219525">
    <property type="component" value="Unassembled WGS sequence"/>
</dbReference>
<evidence type="ECO:0000256" key="1">
    <source>
        <dbReference type="SAM" id="MobiDB-lite"/>
    </source>
</evidence>
<dbReference type="EMBL" id="JARJCW010000077">
    <property type="protein sequence ID" value="KAJ7197554.1"/>
    <property type="molecule type" value="Genomic_DNA"/>
</dbReference>
<sequence length="357" mass="39774">MAICEGYEARGYKASSYYPYTILARSTSAISAKTTPILSVKATPAPSTKTRIPTESIKDFVSVLKTEIESSRAAVSSRDDSTSFAQIAFPKDIAQHEVLEALDKYDEDHSLKFDIDWVQSYVELRVCMPSIVHEDTAGSVSTCVITQLVTRALKKGAEPDDLGIRQTGSARIHGPDKSKEADISFTPTSRINNKDELAIPTVVVEVGYWEPVRDLHQDAKDWLRMKDGEEFKVNLVILLRVFTNSDRFVAELWKRDNSGQPTGIWKHDLLPNDQDTTTPILMEIQLADLYGNDIPLFLQGTGPIVLNVRRMASDARNAKEKMAAEALKRKRKDPEASDTSDRRAGTSRKKKKGKVDG</sequence>
<feature type="compositionally biased region" description="Basic residues" evidence="1">
    <location>
        <begin position="345"/>
        <end position="357"/>
    </location>
</feature>
<feature type="compositionally biased region" description="Basic and acidic residues" evidence="1">
    <location>
        <begin position="317"/>
        <end position="344"/>
    </location>
</feature>
<evidence type="ECO:0000313" key="3">
    <source>
        <dbReference type="Proteomes" id="UP001219525"/>
    </source>
</evidence>
<reference evidence="2" key="1">
    <citation type="submission" date="2023-03" db="EMBL/GenBank/DDBJ databases">
        <title>Massive genome expansion in bonnet fungi (Mycena s.s.) driven by repeated elements and novel gene families across ecological guilds.</title>
        <authorList>
            <consortium name="Lawrence Berkeley National Laboratory"/>
            <person name="Harder C.B."/>
            <person name="Miyauchi S."/>
            <person name="Viragh M."/>
            <person name="Kuo A."/>
            <person name="Thoen E."/>
            <person name="Andreopoulos B."/>
            <person name="Lu D."/>
            <person name="Skrede I."/>
            <person name="Drula E."/>
            <person name="Henrissat B."/>
            <person name="Morin E."/>
            <person name="Kohler A."/>
            <person name="Barry K."/>
            <person name="LaButti K."/>
            <person name="Morin E."/>
            <person name="Salamov A."/>
            <person name="Lipzen A."/>
            <person name="Mereny Z."/>
            <person name="Hegedus B."/>
            <person name="Baldrian P."/>
            <person name="Stursova M."/>
            <person name="Weitz H."/>
            <person name="Taylor A."/>
            <person name="Grigoriev I.V."/>
            <person name="Nagy L.G."/>
            <person name="Martin F."/>
            <person name="Kauserud H."/>
        </authorList>
    </citation>
    <scope>NUCLEOTIDE SEQUENCE</scope>
    <source>
        <strain evidence="2">9144</strain>
    </source>
</reference>
<feature type="region of interest" description="Disordered" evidence="1">
    <location>
        <begin position="317"/>
        <end position="357"/>
    </location>
</feature>
<proteinExistence type="predicted"/>
<protein>
    <submittedName>
        <fullName evidence="2">Uncharacterized protein</fullName>
    </submittedName>
</protein>
<name>A0AAD6Y9C3_9AGAR</name>
<keyword evidence="3" id="KW-1185">Reference proteome</keyword>
<dbReference type="AlphaFoldDB" id="A0AAD6Y9C3"/>
<organism evidence="2 3">
    <name type="scientific">Mycena pura</name>
    <dbReference type="NCBI Taxonomy" id="153505"/>
    <lineage>
        <taxon>Eukaryota</taxon>
        <taxon>Fungi</taxon>
        <taxon>Dikarya</taxon>
        <taxon>Basidiomycota</taxon>
        <taxon>Agaricomycotina</taxon>
        <taxon>Agaricomycetes</taxon>
        <taxon>Agaricomycetidae</taxon>
        <taxon>Agaricales</taxon>
        <taxon>Marasmiineae</taxon>
        <taxon>Mycenaceae</taxon>
        <taxon>Mycena</taxon>
    </lineage>
</organism>
<gene>
    <name evidence="2" type="ORF">GGX14DRAFT_574028</name>
</gene>
<evidence type="ECO:0000313" key="2">
    <source>
        <dbReference type="EMBL" id="KAJ7197554.1"/>
    </source>
</evidence>
<accession>A0AAD6Y9C3</accession>
<comment type="caution">
    <text evidence="2">The sequence shown here is derived from an EMBL/GenBank/DDBJ whole genome shotgun (WGS) entry which is preliminary data.</text>
</comment>